<reference evidence="2" key="1">
    <citation type="submission" date="2020-10" db="EMBL/GenBank/DDBJ databases">
        <authorList>
            <person name="Kikuchi T."/>
        </authorList>
    </citation>
    <scope>NUCLEOTIDE SEQUENCE</scope>
    <source>
        <strain evidence="2">NKZ352</strain>
    </source>
</reference>
<dbReference type="InterPro" id="IPR006954">
    <property type="entry name" value="Mlt-10-like"/>
</dbReference>
<keyword evidence="1" id="KW-1133">Transmembrane helix</keyword>
<gene>
    <name evidence="2" type="ORF">CAUJ_LOCUS8255</name>
</gene>
<organism evidence="2 3">
    <name type="scientific">Caenorhabditis auriculariae</name>
    <dbReference type="NCBI Taxonomy" id="2777116"/>
    <lineage>
        <taxon>Eukaryota</taxon>
        <taxon>Metazoa</taxon>
        <taxon>Ecdysozoa</taxon>
        <taxon>Nematoda</taxon>
        <taxon>Chromadorea</taxon>
        <taxon>Rhabditida</taxon>
        <taxon>Rhabditina</taxon>
        <taxon>Rhabditomorpha</taxon>
        <taxon>Rhabditoidea</taxon>
        <taxon>Rhabditidae</taxon>
        <taxon>Peloderinae</taxon>
        <taxon>Caenorhabditis</taxon>
    </lineage>
</organism>
<dbReference type="PANTHER" id="PTHR21523:SF37">
    <property type="entry name" value="MLT-TEN (MLT-10) RELATED"/>
    <property type="match status" value="1"/>
</dbReference>
<dbReference type="Pfam" id="PF04870">
    <property type="entry name" value="Moulting_cycle"/>
    <property type="match status" value="1"/>
</dbReference>
<comment type="caution">
    <text evidence="2">The sequence shown here is derived from an EMBL/GenBank/DDBJ whole genome shotgun (WGS) entry which is preliminary data.</text>
</comment>
<name>A0A8S1H775_9PELO</name>
<feature type="transmembrane region" description="Helical" evidence="1">
    <location>
        <begin position="639"/>
        <end position="661"/>
    </location>
</feature>
<dbReference type="PANTHER" id="PTHR21523">
    <property type="match status" value="1"/>
</dbReference>
<proteinExistence type="predicted"/>
<sequence length="726" mass="81390">MTAVDEMKKQNNESLDFIIRDEDVADVPDDDDHPKINQAVNDGNKTVITISSEAGFELHQHWLDQGISGLMAAVVTHKINANKLNKEDKRRHRNCTKSAKSVTSHAKCVVTILDKVQDRDQKLKMYSDMRFFLQRHKKEHLNSGKYNHMMKKFDQLARNEEPSQAFRVKRNIRNLFRPKVRNQDQFELIEEKHLSPVALIARRLTSLVRSAKKTDQPPKRWQQVIQDIKSESERLKKKKKSKDMLKKKFSRFIDTMKNAGLNPKNAMNAMGMEDVLEDDPVLSEKEELLRDRKEAIKNMTPEQKMMAEPIKLIREGVKLGMVMAGHNTSDFDEKTISLISPRLLSVLPDENNDTISLLSPSLLSMHGEGTELERKLSLMKALKLMADTGQEEWMNFVFEAAGVTEAVDMIRDAEVRTEREEMMKDFVSKDGQPMYFTKENVTEIYGDYEKSKIETFERLHDSLSPEQMEGLNQTGYTIMEKAQLHAFYGPGSPFNDSEALQRLTSVEKEAMPALIETHIRQLAKEELKFEASRKKDVTLTPTLLLNVVGDPVLASQPFILSPIVLSSLVLSPSIYGAVILSPWVFVPVIVAPRILGPVVLSPVVFAPIVLSPLALIPVILTPGVGLPLILSPFLMTPFILSPVVMAPLILSPFCLSPFILVPNALTPMVLSPFVLSPLILSPPFVSAFVLNPYALSPVVASNGALFTAPIHGELGKGRGLSASSTD</sequence>
<dbReference type="AlphaFoldDB" id="A0A8S1H775"/>
<protein>
    <submittedName>
        <fullName evidence="2">Uncharacterized protein</fullName>
    </submittedName>
</protein>
<dbReference type="OrthoDB" id="5917548at2759"/>
<keyword evidence="1" id="KW-0472">Membrane</keyword>
<keyword evidence="3" id="KW-1185">Reference proteome</keyword>
<accession>A0A8S1H775</accession>
<feature type="transmembrane region" description="Helical" evidence="1">
    <location>
        <begin position="598"/>
        <end position="619"/>
    </location>
</feature>
<evidence type="ECO:0000313" key="2">
    <source>
        <dbReference type="EMBL" id="CAD6192336.1"/>
    </source>
</evidence>
<keyword evidence="1" id="KW-0812">Transmembrane</keyword>
<evidence type="ECO:0000256" key="1">
    <source>
        <dbReference type="SAM" id="Phobius"/>
    </source>
</evidence>
<feature type="transmembrane region" description="Helical" evidence="1">
    <location>
        <begin position="673"/>
        <end position="695"/>
    </location>
</feature>
<evidence type="ECO:0000313" key="3">
    <source>
        <dbReference type="Proteomes" id="UP000835052"/>
    </source>
</evidence>
<dbReference type="EMBL" id="CAJGYM010000027">
    <property type="protein sequence ID" value="CAD6192336.1"/>
    <property type="molecule type" value="Genomic_DNA"/>
</dbReference>
<dbReference type="Proteomes" id="UP000835052">
    <property type="component" value="Unassembled WGS sequence"/>
</dbReference>
<feature type="transmembrane region" description="Helical" evidence="1">
    <location>
        <begin position="563"/>
        <end position="586"/>
    </location>
</feature>